<comment type="caution">
    <text evidence="5">The sequence shown here is derived from an EMBL/GenBank/DDBJ whole genome shotgun (WGS) entry which is preliminary data.</text>
</comment>
<dbReference type="Gene3D" id="1.10.443.10">
    <property type="entry name" value="Intergrase catalytic core"/>
    <property type="match status" value="1"/>
</dbReference>
<dbReference type="Pfam" id="PF00589">
    <property type="entry name" value="Phage_integrase"/>
    <property type="match status" value="1"/>
</dbReference>
<dbReference type="PROSITE" id="PS51898">
    <property type="entry name" value="TYR_RECOMBINASE"/>
    <property type="match status" value="1"/>
</dbReference>
<organism evidence="5 6">
    <name type="scientific">Haloterrigena salina JCM 13891</name>
    <dbReference type="NCBI Taxonomy" id="1227488"/>
    <lineage>
        <taxon>Archaea</taxon>
        <taxon>Methanobacteriati</taxon>
        <taxon>Methanobacteriota</taxon>
        <taxon>Stenosarchaea group</taxon>
        <taxon>Halobacteria</taxon>
        <taxon>Halobacteriales</taxon>
        <taxon>Natrialbaceae</taxon>
        <taxon>Haloterrigena</taxon>
    </lineage>
</organism>
<evidence type="ECO:0000313" key="5">
    <source>
        <dbReference type="EMBL" id="ELZ22548.1"/>
    </source>
</evidence>
<dbReference type="SUPFAM" id="SSF56349">
    <property type="entry name" value="DNA breaking-rejoining enzymes"/>
    <property type="match status" value="1"/>
</dbReference>
<dbReference type="GO" id="GO:0006310">
    <property type="term" value="P:DNA recombination"/>
    <property type="evidence" value="ECO:0007669"/>
    <property type="project" value="UniProtKB-KW"/>
</dbReference>
<dbReference type="CDD" id="cd00397">
    <property type="entry name" value="DNA_BRE_C"/>
    <property type="match status" value="1"/>
</dbReference>
<keyword evidence="1" id="KW-0229">DNA integration</keyword>
<evidence type="ECO:0000313" key="6">
    <source>
        <dbReference type="Proteomes" id="UP000011657"/>
    </source>
</evidence>
<keyword evidence="6" id="KW-1185">Reference proteome</keyword>
<dbReference type="InterPro" id="IPR002104">
    <property type="entry name" value="Integrase_catalytic"/>
</dbReference>
<dbReference type="PANTHER" id="PTHR30349:SF41">
    <property type="entry name" value="INTEGRASE_RECOMBINASE PROTEIN MJ0367-RELATED"/>
    <property type="match status" value="1"/>
</dbReference>
<dbReference type="EMBL" id="AOIS01000014">
    <property type="protein sequence ID" value="ELZ22548.1"/>
    <property type="molecule type" value="Genomic_DNA"/>
</dbReference>
<dbReference type="eggNOG" id="arCOG01241">
    <property type="taxonomic scope" value="Archaea"/>
</dbReference>
<dbReference type="GO" id="GO:0003677">
    <property type="term" value="F:DNA binding"/>
    <property type="evidence" value="ECO:0007669"/>
    <property type="project" value="UniProtKB-KW"/>
</dbReference>
<evidence type="ECO:0000256" key="2">
    <source>
        <dbReference type="ARBA" id="ARBA00023125"/>
    </source>
</evidence>
<evidence type="ECO:0000259" key="4">
    <source>
        <dbReference type="PROSITE" id="PS51898"/>
    </source>
</evidence>
<dbReference type="Proteomes" id="UP000011657">
    <property type="component" value="Unassembled WGS sequence"/>
</dbReference>
<dbReference type="InterPro" id="IPR013762">
    <property type="entry name" value="Integrase-like_cat_sf"/>
</dbReference>
<dbReference type="AlphaFoldDB" id="M0CIW7"/>
<dbReference type="InterPro" id="IPR050090">
    <property type="entry name" value="Tyrosine_recombinase_XerCD"/>
</dbReference>
<name>M0CIW7_9EURY</name>
<protein>
    <submittedName>
        <fullName evidence="5">Site-specific recombinase XerD</fullName>
    </submittedName>
</protein>
<evidence type="ECO:0000256" key="1">
    <source>
        <dbReference type="ARBA" id="ARBA00022908"/>
    </source>
</evidence>
<dbReference type="InterPro" id="IPR011010">
    <property type="entry name" value="DNA_brk_join_enz"/>
</dbReference>
<reference evidence="5 6" key="1">
    <citation type="journal article" date="2014" name="PLoS Genet.">
        <title>Phylogenetically driven sequencing of extremely halophilic archaea reveals strategies for static and dynamic osmo-response.</title>
        <authorList>
            <person name="Becker E.A."/>
            <person name="Seitzer P.M."/>
            <person name="Tritt A."/>
            <person name="Larsen D."/>
            <person name="Krusor M."/>
            <person name="Yao A.I."/>
            <person name="Wu D."/>
            <person name="Madern D."/>
            <person name="Eisen J.A."/>
            <person name="Darling A.E."/>
            <person name="Facciotti M.T."/>
        </authorList>
    </citation>
    <scope>NUCLEOTIDE SEQUENCE [LARGE SCALE GENOMIC DNA]</scope>
    <source>
        <strain evidence="5 6">JCM 13891</strain>
    </source>
</reference>
<evidence type="ECO:0000256" key="3">
    <source>
        <dbReference type="ARBA" id="ARBA00023172"/>
    </source>
</evidence>
<sequence length="348" mass="40029">MPPRYKPVKDCRAEIEQYIGQLETGTDDDNPDLRNTGSTTRYKQDLRWYDHWLDDAEVDSPADVTPAQANEVGQILAREFNGTTDLYRWDRINAFHDWLVRMDLAESNPFERWNEDKDETFGFTKSSEQSSRLKEGEQYAVSQEEIRAMEENVGRNRIRDQLITRLLWQTGLRRGEASGLLISDLEQEAREITIREAVAKNNKERVVAYQQSLDGLLREWLEHGYREEKAATAEHNRLFVGERGAPLSGDRINDIVIEAADRAGINRKIYADANAPVDEDGNRIPNRWLISAHNIRHGFGTYMVNETDAGLWEVSKAMGHSSVKITERIYVEDDPRAGLEHLHKYGPD</sequence>
<dbReference type="PANTHER" id="PTHR30349">
    <property type="entry name" value="PHAGE INTEGRASE-RELATED"/>
    <property type="match status" value="1"/>
</dbReference>
<dbReference type="GO" id="GO:0015074">
    <property type="term" value="P:DNA integration"/>
    <property type="evidence" value="ECO:0007669"/>
    <property type="project" value="UniProtKB-KW"/>
</dbReference>
<keyword evidence="3" id="KW-0233">DNA recombination</keyword>
<gene>
    <name evidence="5" type="ORF">C477_04099</name>
</gene>
<feature type="domain" description="Tyr recombinase" evidence="4">
    <location>
        <begin position="136"/>
        <end position="343"/>
    </location>
</feature>
<proteinExistence type="predicted"/>
<keyword evidence="2" id="KW-0238">DNA-binding</keyword>
<accession>M0CIW7</accession>
<dbReference type="STRING" id="1227488.C477_04099"/>